<reference evidence="1" key="1">
    <citation type="submission" date="2018-05" db="EMBL/GenBank/DDBJ databases">
        <authorList>
            <person name="Lanie J.A."/>
            <person name="Ng W.-L."/>
            <person name="Kazmierczak K.M."/>
            <person name="Andrzejewski T.M."/>
            <person name="Davidsen T.M."/>
            <person name="Wayne K.J."/>
            <person name="Tettelin H."/>
            <person name="Glass J.I."/>
            <person name="Rusch D."/>
            <person name="Podicherti R."/>
            <person name="Tsui H.-C.T."/>
            <person name="Winkler M.E."/>
        </authorList>
    </citation>
    <scope>NUCLEOTIDE SEQUENCE</scope>
</reference>
<name>A0A382X697_9ZZZZ</name>
<gene>
    <name evidence="1" type="ORF">METZ01_LOCUS418742</name>
</gene>
<feature type="non-terminal residue" evidence="1">
    <location>
        <position position="1"/>
    </location>
</feature>
<proteinExistence type="predicted"/>
<organism evidence="1">
    <name type="scientific">marine metagenome</name>
    <dbReference type="NCBI Taxonomy" id="408172"/>
    <lineage>
        <taxon>unclassified sequences</taxon>
        <taxon>metagenomes</taxon>
        <taxon>ecological metagenomes</taxon>
    </lineage>
</organism>
<dbReference type="AlphaFoldDB" id="A0A382X697"/>
<protein>
    <submittedName>
        <fullName evidence="1">Uncharacterized protein</fullName>
    </submittedName>
</protein>
<accession>A0A382X697</accession>
<dbReference type="EMBL" id="UINC01164835">
    <property type="protein sequence ID" value="SVD65888.1"/>
    <property type="molecule type" value="Genomic_DNA"/>
</dbReference>
<evidence type="ECO:0000313" key="1">
    <source>
        <dbReference type="EMBL" id="SVD65888.1"/>
    </source>
</evidence>
<sequence length="93" mass="11335">VKKLKFHLEAVIRDRYESDSLIKNEVHEWLLNMQKQDILKVETENDYWEDIPQDLFELFKTNIKDKNYEYTIAKGHLWLEMEIPLEPKPDEKS</sequence>